<dbReference type="PANTHER" id="PTHR34587">
    <property type="entry name" value="VWFA DOMAIN-CONTAINING PROTEIN"/>
    <property type="match status" value="1"/>
</dbReference>
<reference evidence="3" key="1">
    <citation type="submission" date="2009-11" db="EMBL/GenBank/DDBJ databases">
        <authorList>
            <consortium name="The Broad Institute Genome Sequencing Platform"/>
            <person name="Ward D."/>
            <person name="Feldgarden M."/>
            <person name="Earl A."/>
            <person name="Young S.K."/>
            <person name="Zeng Q."/>
            <person name="Koehrsen M."/>
            <person name="Alvarado L."/>
            <person name="Berlin A."/>
            <person name="Bochicchio J."/>
            <person name="Borenstein D."/>
            <person name="Chapman S.B."/>
            <person name="Chen Z."/>
            <person name="Engels R."/>
            <person name="Freedman E."/>
            <person name="Gellesch M."/>
            <person name="Goldberg J."/>
            <person name="Griggs A."/>
            <person name="Gujja S."/>
            <person name="Heilman E."/>
            <person name="Heiman D."/>
            <person name="Hepburn T."/>
            <person name="Howarth C."/>
            <person name="Jen D."/>
            <person name="Larson L."/>
            <person name="Lewis B."/>
            <person name="Mehta T."/>
            <person name="Park D."/>
            <person name="Pearson M."/>
            <person name="Roberts A."/>
            <person name="Saif S."/>
            <person name="Shea T."/>
            <person name="Shenoy N."/>
            <person name="Sisk P."/>
            <person name="Stolte C."/>
            <person name="Sykes S."/>
            <person name="Thomson T."/>
            <person name="Walk T."/>
            <person name="White J."/>
            <person name="Yandava C."/>
            <person name="Izard J."/>
            <person name="Baranova O.V."/>
            <person name="Blanton J.M."/>
            <person name="Tanner A.C."/>
            <person name="Dewhirst F.E."/>
            <person name="Haas B."/>
            <person name="Nusbaum C."/>
            <person name="Birren B."/>
        </authorList>
    </citation>
    <scope>NUCLEOTIDE SEQUENCE [LARGE SCALE GENOMIC DNA]</scope>
    <source>
        <strain evidence="3">1-1 BBBD Race 1</strain>
    </source>
</reference>
<reference evidence="4" key="4">
    <citation type="submission" date="2025-05" db="UniProtKB">
        <authorList>
            <consortium name="EnsemblFungi"/>
        </authorList>
    </citation>
    <scope>IDENTIFICATION</scope>
    <source>
        <strain evidence="4">isolate 1-1 / race 1 (BBBD)</strain>
    </source>
</reference>
<keyword evidence="5" id="KW-1185">Reference proteome</keyword>
<evidence type="ECO:0000313" key="4">
    <source>
        <dbReference type="EnsemblFungi" id="PTTG_00841-t43_1-p1"/>
    </source>
</evidence>
<dbReference type="VEuPathDB" id="FungiDB:PTTG_00841"/>
<evidence type="ECO:0000256" key="1">
    <source>
        <dbReference type="SAM" id="MobiDB-lite"/>
    </source>
</evidence>
<evidence type="ECO:0000313" key="3">
    <source>
        <dbReference type="EMBL" id="OAV93525.1"/>
    </source>
</evidence>
<dbReference type="EnsemblFungi" id="PTTG_00841-t43_1">
    <property type="protein sequence ID" value="PTTG_00841-t43_1-p1"/>
    <property type="gene ID" value="PTTG_00841"/>
</dbReference>
<dbReference type="AlphaFoldDB" id="A0A180GLK8"/>
<proteinExistence type="predicted"/>
<accession>A0A180GLK8</accession>
<feature type="signal peptide" evidence="2">
    <location>
        <begin position="1"/>
        <end position="35"/>
    </location>
</feature>
<feature type="region of interest" description="Disordered" evidence="1">
    <location>
        <begin position="252"/>
        <end position="289"/>
    </location>
</feature>
<gene>
    <name evidence="3" type="ORF">PTTG_00841</name>
</gene>
<dbReference type="OrthoDB" id="2336871at2759"/>
<dbReference type="Proteomes" id="UP000005240">
    <property type="component" value="Unassembled WGS sequence"/>
</dbReference>
<reference evidence="3" key="2">
    <citation type="submission" date="2016-05" db="EMBL/GenBank/DDBJ databases">
        <title>Comparative analysis highlights variable genome content of wheat rusts and divergence of the mating loci.</title>
        <authorList>
            <person name="Cuomo C.A."/>
            <person name="Bakkeren G."/>
            <person name="Szabo L."/>
            <person name="Khalil H."/>
            <person name="Joly D."/>
            <person name="Goldberg J."/>
            <person name="Young S."/>
            <person name="Zeng Q."/>
            <person name="Fellers J."/>
        </authorList>
    </citation>
    <scope>NUCLEOTIDE SEQUENCE [LARGE SCALE GENOMIC DNA]</scope>
    <source>
        <strain evidence="3">1-1 BBBD Race 1</strain>
    </source>
</reference>
<sequence length="289" mass="30923">MDFLVNFSGLRGSKTAWSVLALLLVLLLLDSPVHAASKDKEQSDRCLDPSVIQEAAKSDGVPNPNPDKDAKSLTSTNNFINFCRGAKLTNGAQVKEGSCNPTPMGFLPSDSNMPSVRIIEPSPDKVIPAKTDFDVVITAQKIQFGFFTSPKNTYYIAPQQLNSEGLIKGHIHVTIQKVDGNNLFETKEHAFFKGISDKLVNGKVKTTVKGGLPDGLYRISTLTSAMNHQLVALPVAARGAVDDAIYIHVGSGSNKDTGSTTTNSVSNGGSGGSKGKKHKKVCRVKKRKA</sequence>
<dbReference type="EMBL" id="ADAS02000050">
    <property type="protein sequence ID" value="OAV93525.1"/>
    <property type="molecule type" value="Genomic_DNA"/>
</dbReference>
<reference evidence="4 5" key="3">
    <citation type="journal article" date="2017" name="G3 (Bethesda)">
        <title>Comparative analysis highlights variable genome content of wheat rusts and divergence of the mating loci.</title>
        <authorList>
            <person name="Cuomo C.A."/>
            <person name="Bakkeren G."/>
            <person name="Khalil H.B."/>
            <person name="Panwar V."/>
            <person name="Joly D."/>
            <person name="Linning R."/>
            <person name="Sakthikumar S."/>
            <person name="Song X."/>
            <person name="Adiconis X."/>
            <person name="Fan L."/>
            <person name="Goldberg J.M."/>
            <person name="Levin J.Z."/>
            <person name="Young S."/>
            <person name="Zeng Q."/>
            <person name="Anikster Y."/>
            <person name="Bruce M."/>
            <person name="Wang M."/>
            <person name="Yin C."/>
            <person name="McCallum B."/>
            <person name="Szabo L.J."/>
            <person name="Hulbert S."/>
            <person name="Chen X."/>
            <person name="Fellers J.P."/>
        </authorList>
    </citation>
    <scope>NUCLEOTIDE SEQUENCE</scope>
    <source>
        <strain evidence="4">isolate 1-1 / race 1 (BBBD)</strain>
        <strain evidence="5">Isolate 1-1 / race 1 (BBBD)</strain>
    </source>
</reference>
<name>A0A180GLK8_PUCT1</name>
<dbReference type="STRING" id="630390.A0A180GLK8"/>
<feature type="compositionally biased region" description="Basic residues" evidence="1">
    <location>
        <begin position="274"/>
        <end position="289"/>
    </location>
</feature>
<dbReference type="InterPro" id="IPR053216">
    <property type="entry name" value="Appressorial_penetr-assoc"/>
</dbReference>
<dbReference type="PANTHER" id="PTHR34587:SF2">
    <property type="entry name" value="G-PROTEIN COUPLED RECEPTORS FAMILY 1 PROFILE DOMAIN-CONTAINING PROTEIN"/>
    <property type="match status" value="1"/>
</dbReference>
<keyword evidence="2" id="KW-0732">Signal</keyword>
<feature type="chain" id="PRO_5008110036" evidence="2">
    <location>
        <begin position="36"/>
        <end position="289"/>
    </location>
</feature>
<evidence type="ECO:0000313" key="5">
    <source>
        <dbReference type="Proteomes" id="UP000005240"/>
    </source>
</evidence>
<evidence type="ECO:0000256" key="2">
    <source>
        <dbReference type="SAM" id="SignalP"/>
    </source>
</evidence>
<feature type="compositionally biased region" description="Low complexity" evidence="1">
    <location>
        <begin position="257"/>
        <end position="267"/>
    </location>
</feature>
<protein>
    <submittedName>
        <fullName evidence="3 4">Uncharacterized protein</fullName>
    </submittedName>
</protein>
<organism evidence="3">
    <name type="scientific">Puccinia triticina (isolate 1-1 / race 1 (BBBD))</name>
    <name type="common">Brown leaf rust fungus</name>
    <dbReference type="NCBI Taxonomy" id="630390"/>
    <lineage>
        <taxon>Eukaryota</taxon>
        <taxon>Fungi</taxon>
        <taxon>Dikarya</taxon>
        <taxon>Basidiomycota</taxon>
        <taxon>Pucciniomycotina</taxon>
        <taxon>Pucciniomycetes</taxon>
        <taxon>Pucciniales</taxon>
        <taxon>Pucciniaceae</taxon>
        <taxon>Puccinia</taxon>
    </lineage>
</organism>